<proteinExistence type="predicted"/>
<keyword evidence="2" id="KW-1185">Reference proteome</keyword>
<evidence type="ECO:0000313" key="2">
    <source>
        <dbReference type="Proteomes" id="UP000694620"/>
    </source>
</evidence>
<name>A0A8C4TIB9_ERPCA</name>
<organism evidence="1 2">
    <name type="scientific">Erpetoichthys calabaricus</name>
    <name type="common">Rope fish</name>
    <name type="synonym">Calamoichthys calabaricus</name>
    <dbReference type="NCBI Taxonomy" id="27687"/>
    <lineage>
        <taxon>Eukaryota</taxon>
        <taxon>Metazoa</taxon>
        <taxon>Chordata</taxon>
        <taxon>Craniata</taxon>
        <taxon>Vertebrata</taxon>
        <taxon>Euteleostomi</taxon>
        <taxon>Actinopterygii</taxon>
        <taxon>Polypteriformes</taxon>
        <taxon>Polypteridae</taxon>
        <taxon>Erpetoichthys</taxon>
    </lineage>
</organism>
<protein>
    <submittedName>
        <fullName evidence="1">Uncharacterized protein</fullName>
    </submittedName>
</protein>
<evidence type="ECO:0000313" key="1">
    <source>
        <dbReference type="Ensembl" id="ENSECRP00000031658.1"/>
    </source>
</evidence>
<reference evidence="1" key="1">
    <citation type="submission" date="2021-06" db="EMBL/GenBank/DDBJ databases">
        <authorList>
            <consortium name="Wellcome Sanger Institute Data Sharing"/>
        </authorList>
    </citation>
    <scope>NUCLEOTIDE SEQUENCE [LARGE SCALE GENOMIC DNA]</scope>
</reference>
<sequence>MSEKGPRWQHIPRLLDGGGMSHLRMAVSDLVILRIESHYTPSDRNTWQTKMVARYTTHRCHMMTSSCRGVKLDDYDY</sequence>
<reference evidence="1" key="2">
    <citation type="submission" date="2025-08" db="UniProtKB">
        <authorList>
            <consortium name="Ensembl"/>
        </authorList>
    </citation>
    <scope>IDENTIFICATION</scope>
</reference>
<dbReference type="AlphaFoldDB" id="A0A8C4TIB9"/>
<dbReference type="Proteomes" id="UP000694620">
    <property type="component" value="Chromosome 18"/>
</dbReference>
<accession>A0A8C4TIB9</accession>
<reference evidence="1" key="3">
    <citation type="submission" date="2025-09" db="UniProtKB">
        <authorList>
            <consortium name="Ensembl"/>
        </authorList>
    </citation>
    <scope>IDENTIFICATION</scope>
</reference>
<dbReference type="Ensembl" id="ENSECRT00000032329.1">
    <property type="protein sequence ID" value="ENSECRP00000031658.1"/>
    <property type="gene ID" value="ENSECRG00000021440.1"/>
</dbReference>